<evidence type="ECO:0000256" key="5">
    <source>
        <dbReference type="ARBA" id="ARBA00022692"/>
    </source>
</evidence>
<gene>
    <name evidence="9" type="ordered locus">Thal_0533</name>
</gene>
<feature type="transmembrane region" description="Helical" evidence="8">
    <location>
        <begin position="146"/>
        <end position="164"/>
    </location>
</feature>
<feature type="transmembrane region" description="Helical" evidence="8">
    <location>
        <begin position="117"/>
        <end position="139"/>
    </location>
</feature>
<dbReference type="PANTHER" id="PTHR36838:SF1">
    <property type="entry name" value="SLR1864 PROTEIN"/>
    <property type="match status" value="1"/>
</dbReference>
<reference evidence="10" key="1">
    <citation type="journal article" date="2010" name="Stand. Genomic Sci.">
        <title>Complete genome sequence of Thermocrinis albus type strain (HI 11/12T).</title>
        <authorList>
            <person name="Wirth R."/>
            <person name="Sikorski J."/>
            <person name="Brambilla E."/>
            <person name="Misra M."/>
            <person name="Lapidus A."/>
            <person name="Copeland A."/>
            <person name="Nolan M."/>
            <person name="Lucas S."/>
            <person name="Chen F."/>
            <person name="Tice H."/>
            <person name="Cheng J.F."/>
            <person name="Han C."/>
            <person name="Detter J.C."/>
            <person name="Tapia R."/>
            <person name="Bruce D."/>
            <person name="Goodwin L."/>
            <person name="Pitluck S."/>
            <person name="Pati A."/>
            <person name="Anderson I."/>
            <person name="Ivanova N."/>
            <person name="Mavromatis K."/>
            <person name="Mikhailova N."/>
            <person name="Chen A."/>
            <person name="Palaniappan K."/>
            <person name="Bilek Y."/>
            <person name="Hader T."/>
            <person name="Land M."/>
            <person name="Hauser L."/>
            <person name="Chang Y.J."/>
            <person name="Jeffries C.D."/>
            <person name="Tindall B.J."/>
            <person name="Rohde M."/>
            <person name="Goker M."/>
            <person name="Bristow J."/>
            <person name="Eisen J.A."/>
            <person name="Markowitz V."/>
            <person name="Hugenholtz P."/>
            <person name="Kyrpides N.C."/>
            <person name="Klenk H.P."/>
        </authorList>
    </citation>
    <scope>NUCLEOTIDE SEQUENCE [LARGE SCALE GENOMIC DNA]</scope>
    <source>
        <strain evidence="10">DSM 14484 / JCM 11386 / HI 11/12</strain>
    </source>
</reference>
<evidence type="ECO:0000256" key="2">
    <source>
        <dbReference type="ARBA" id="ARBA00010145"/>
    </source>
</evidence>
<proteinExistence type="inferred from homology"/>
<feature type="transmembrane region" description="Helical" evidence="8">
    <location>
        <begin position="205"/>
        <end position="224"/>
    </location>
</feature>
<evidence type="ECO:0000313" key="9">
    <source>
        <dbReference type="EMBL" id="ADC89167.1"/>
    </source>
</evidence>
<dbReference type="HOGENOM" id="CLU_056175_5_0_0"/>
<evidence type="ECO:0000256" key="3">
    <source>
        <dbReference type="ARBA" id="ARBA00022448"/>
    </source>
</evidence>
<dbReference type="eggNOG" id="COG0679">
    <property type="taxonomic scope" value="Bacteria"/>
</dbReference>
<keyword evidence="7 8" id="KW-0472">Membrane</keyword>
<evidence type="ECO:0000256" key="4">
    <source>
        <dbReference type="ARBA" id="ARBA00022475"/>
    </source>
</evidence>
<keyword evidence="3" id="KW-0813">Transport</keyword>
<feature type="transmembrane region" description="Helical" evidence="8">
    <location>
        <begin position="53"/>
        <end position="75"/>
    </location>
</feature>
<keyword evidence="6 8" id="KW-1133">Transmembrane helix</keyword>
<accession>D3SPT0</accession>
<dbReference type="Gene3D" id="1.20.1530.20">
    <property type="match status" value="1"/>
</dbReference>
<feature type="transmembrane region" description="Helical" evidence="8">
    <location>
        <begin position="26"/>
        <end position="47"/>
    </location>
</feature>
<evidence type="ECO:0000313" key="10">
    <source>
        <dbReference type="Proteomes" id="UP000002043"/>
    </source>
</evidence>
<dbReference type="PANTHER" id="PTHR36838">
    <property type="entry name" value="AUXIN EFFLUX CARRIER FAMILY PROTEIN"/>
    <property type="match status" value="1"/>
</dbReference>
<dbReference type="EMBL" id="CP001931">
    <property type="protein sequence ID" value="ADC89167.1"/>
    <property type="molecule type" value="Genomic_DNA"/>
</dbReference>
<dbReference type="InterPro" id="IPR038770">
    <property type="entry name" value="Na+/solute_symporter_sf"/>
</dbReference>
<dbReference type="STRING" id="638303.Thal_0533"/>
<protein>
    <submittedName>
        <fullName evidence="9">Auxin Efflux Carrier</fullName>
    </submittedName>
</protein>
<dbReference type="GO" id="GO:0005886">
    <property type="term" value="C:plasma membrane"/>
    <property type="evidence" value="ECO:0007669"/>
    <property type="project" value="UniProtKB-SubCell"/>
</dbReference>
<feature type="transmembrane region" description="Helical" evidence="8">
    <location>
        <begin position="87"/>
        <end position="105"/>
    </location>
</feature>
<evidence type="ECO:0000256" key="1">
    <source>
        <dbReference type="ARBA" id="ARBA00004651"/>
    </source>
</evidence>
<evidence type="ECO:0000256" key="6">
    <source>
        <dbReference type="ARBA" id="ARBA00022989"/>
    </source>
</evidence>
<name>D3SPT0_THEAH</name>
<dbReference type="KEGG" id="tal:Thal_0533"/>
<keyword evidence="10" id="KW-1185">Reference proteome</keyword>
<dbReference type="OrthoDB" id="9786183at2"/>
<dbReference type="Proteomes" id="UP000002043">
    <property type="component" value="Chromosome"/>
</dbReference>
<organism evidence="9 10">
    <name type="scientific">Thermocrinis albus (strain DSM 14484 / JCM 11386 / HI 11/12)</name>
    <dbReference type="NCBI Taxonomy" id="638303"/>
    <lineage>
        <taxon>Bacteria</taxon>
        <taxon>Pseudomonadati</taxon>
        <taxon>Aquificota</taxon>
        <taxon>Aquificia</taxon>
        <taxon>Aquificales</taxon>
        <taxon>Aquificaceae</taxon>
        <taxon>Thermocrinis</taxon>
    </lineage>
</organism>
<dbReference type="InterPro" id="IPR004776">
    <property type="entry name" value="Mem_transp_PIN-like"/>
</dbReference>
<comment type="subcellular location">
    <subcellularLocation>
        <location evidence="1">Cell membrane</location>
        <topology evidence="1">Multi-pass membrane protein</topology>
    </subcellularLocation>
</comment>
<dbReference type="AlphaFoldDB" id="D3SPT0"/>
<feature type="transmembrane region" description="Helical" evidence="8">
    <location>
        <begin position="260"/>
        <end position="281"/>
    </location>
</feature>
<sequence>MPDIFLPLLAGYILRRWVFKEEDARVLINYVLYFALPITSFMAAHRLGINREVISIVLLAWSSIIFCILLAWLVGKLFSIKGPTLRSFLLVSSFGNTAFLGYPYTVTLLGKEALPYAVIYDNLGSFLLVSSVGITVATGRPDIRRVITFPPFLALLIGFITRPIEIPPYLYHAMELVSSSLPAVILFSMGLLLNLSHLKRGWGKVLGALLIKMGVSPLLTAWILQHTTLPDPAYKTVLLQSSMPPMLMAGVLSVRYGLDVSLAFTSIGAGMLISFLTVPLIGRIIEK</sequence>
<comment type="similarity">
    <text evidence="2">Belongs to the auxin efflux carrier (TC 2.A.69) family.</text>
</comment>
<keyword evidence="4" id="KW-1003">Cell membrane</keyword>
<evidence type="ECO:0000256" key="7">
    <source>
        <dbReference type="ARBA" id="ARBA00023136"/>
    </source>
</evidence>
<dbReference type="Pfam" id="PF03547">
    <property type="entry name" value="Mem_trans"/>
    <property type="match status" value="2"/>
</dbReference>
<feature type="transmembrane region" description="Helical" evidence="8">
    <location>
        <begin position="170"/>
        <end position="193"/>
    </location>
</feature>
<dbReference type="RefSeq" id="WP_012991574.1">
    <property type="nucleotide sequence ID" value="NC_013894.1"/>
</dbReference>
<dbReference type="GO" id="GO:0055085">
    <property type="term" value="P:transmembrane transport"/>
    <property type="evidence" value="ECO:0007669"/>
    <property type="project" value="InterPro"/>
</dbReference>
<keyword evidence="5 8" id="KW-0812">Transmembrane</keyword>
<evidence type="ECO:0000256" key="8">
    <source>
        <dbReference type="SAM" id="Phobius"/>
    </source>
</evidence>